<dbReference type="Gene3D" id="2.30.40.10">
    <property type="entry name" value="Urease, subunit C, domain 1"/>
    <property type="match status" value="1"/>
</dbReference>
<dbReference type="PANTHER" id="PTHR22642:SF20">
    <property type="entry name" value="AMIDOHYDROLASE 3 DOMAIN-CONTAINING PROTEIN"/>
    <property type="match status" value="1"/>
</dbReference>
<dbReference type="SUPFAM" id="SSF51556">
    <property type="entry name" value="Metallo-dependent hydrolases"/>
    <property type="match status" value="1"/>
</dbReference>
<evidence type="ECO:0000313" key="2">
    <source>
        <dbReference type="EMBL" id="KAF2702844.1"/>
    </source>
</evidence>
<dbReference type="Gene3D" id="3.10.310.70">
    <property type="match status" value="1"/>
</dbReference>
<keyword evidence="2" id="KW-0378">Hydrolase</keyword>
<name>A0A6G1JQD9_9PLEO</name>
<dbReference type="PANTHER" id="PTHR22642">
    <property type="entry name" value="IMIDAZOLONEPROPIONASE"/>
    <property type="match status" value="1"/>
</dbReference>
<dbReference type="InterPro" id="IPR033932">
    <property type="entry name" value="YtcJ-like"/>
</dbReference>
<dbReference type="Proteomes" id="UP000799428">
    <property type="component" value="Unassembled WGS sequence"/>
</dbReference>
<proteinExistence type="predicted"/>
<evidence type="ECO:0000259" key="1">
    <source>
        <dbReference type="Pfam" id="PF07969"/>
    </source>
</evidence>
<keyword evidence="3" id="KW-1185">Reference proteome</keyword>
<dbReference type="InterPro" id="IPR032466">
    <property type="entry name" value="Metal_Hydrolase"/>
</dbReference>
<protein>
    <submittedName>
        <fullName evidence="2">Amidohydrolase family protein</fullName>
    </submittedName>
</protein>
<dbReference type="AlphaFoldDB" id="A0A6G1JQD9"/>
<accession>A0A6G1JQD9</accession>
<dbReference type="GO" id="GO:0016810">
    <property type="term" value="F:hydrolase activity, acting on carbon-nitrogen (but not peptide) bonds"/>
    <property type="evidence" value="ECO:0007669"/>
    <property type="project" value="InterPro"/>
</dbReference>
<dbReference type="CDD" id="cd01300">
    <property type="entry name" value="YtcJ_like"/>
    <property type="match status" value="1"/>
</dbReference>
<dbReference type="EMBL" id="MU005792">
    <property type="protein sequence ID" value="KAF2702844.1"/>
    <property type="molecule type" value="Genomic_DNA"/>
</dbReference>
<reference evidence="2" key="1">
    <citation type="journal article" date="2020" name="Stud. Mycol.">
        <title>101 Dothideomycetes genomes: a test case for predicting lifestyles and emergence of pathogens.</title>
        <authorList>
            <person name="Haridas S."/>
            <person name="Albert R."/>
            <person name="Binder M."/>
            <person name="Bloem J."/>
            <person name="Labutti K."/>
            <person name="Salamov A."/>
            <person name="Andreopoulos B."/>
            <person name="Baker S."/>
            <person name="Barry K."/>
            <person name="Bills G."/>
            <person name="Bluhm B."/>
            <person name="Cannon C."/>
            <person name="Castanera R."/>
            <person name="Culley D."/>
            <person name="Daum C."/>
            <person name="Ezra D."/>
            <person name="Gonzalez J."/>
            <person name="Henrissat B."/>
            <person name="Kuo A."/>
            <person name="Liang C."/>
            <person name="Lipzen A."/>
            <person name="Lutzoni F."/>
            <person name="Magnuson J."/>
            <person name="Mondo S."/>
            <person name="Nolan M."/>
            <person name="Ohm R."/>
            <person name="Pangilinan J."/>
            <person name="Park H.-J."/>
            <person name="Ramirez L."/>
            <person name="Alfaro M."/>
            <person name="Sun H."/>
            <person name="Tritt A."/>
            <person name="Yoshinaga Y."/>
            <person name="Zwiers L.-H."/>
            <person name="Turgeon B."/>
            <person name="Goodwin S."/>
            <person name="Spatafora J."/>
            <person name="Crous P."/>
            <person name="Grigoriev I."/>
        </authorList>
    </citation>
    <scope>NUCLEOTIDE SEQUENCE</scope>
    <source>
        <strain evidence="2">CBS 279.74</strain>
    </source>
</reference>
<sequence>MAETIIFSNGRFFNDTITPSTSDSVMAVKDGKIVFIGTSTSSTWKTFLATESSSIKSQDLKGQYVLPGFIDGHMHFLMLGQSLHKVDLTGCENLAEIRSRISKYAAENPGVKRVLCMGWMHSMTDGEAKAGMLDDLGSRPIYIDSKDLHSVWCNSAALEEMGIHDMEVPAGGIIERDASGRASGLLSEACVLLIVWPYLAKVLPMEEKMAALRAAIKAYHQAGCTGFIDMAMDENAWEAILALREAEGGKLSIRIAAHWCILPGSGESDRLLQVDRAIELQQQFNSTTSPDLRILGIKVICDGVVDACTAALAKPYTSNPSASTDPIWTAEMLSPVVKKASEANLQCALHAIGDAAVHNAINALEEHGKPNQRHRIEHLELTSPADAARLGTLNITASIQPVHSDPAILRAWPKLLGPERLKRAFAYKEFADHGAVLAIGSDSPTAPHAPLQNLYVAMTRKSARQPEKSDNPVNEEFRLGVGQAISAATKGAAFSCFDEGRVGTLDVGMEADFVIVDWSGEAGELLGARVRATWFKGEKVYEL</sequence>
<dbReference type="SUPFAM" id="SSF51338">
    <property type="entry name" value="Composite domain of metallo-dependent hydrolases"/>
    <property type="match status" value="1"/>
</dbReference>
<evidence type="ECO:0000313" key="3">
    <source>
        <dbReference type="Proteomes" id="UP000799428"/>
    </source>
</evidence>
<dbReference type="Gene3D" id="3.20.20.140">
    <property type="entry name" value="Metal-dependent hydrolases"/>
    <property type="match status" value="1"/>
</dbReference>
<dbReference type="OrthoDB" id="3501663at2759"/>
<organism evidence="2 3">
    <name type="scientific">Pleomassaria siparia CBS 279.74</name>
    <dbReference type="NCBI Taxonomy" id="1314801"/>
    <lineage>
        <taxon>Eukaryota</taxon>
        <taxon>Fungi</taxon>
        <taxon>Dikarya</taxon>
        <taxon>Ascomycota</taxon>
        <taxon>Pezizomycotina</taxon>
        <taxon>Dothideomycetes</taxon>
        <taxon>Pleosporomycetidae</taxon>
        <taxon>Pleosporales</taxon>
        <taxon>Pleomassariaceae</taxon>
        <taxon>Pleomassaria</taxon>
    </lineage>
</organism>
<gene>
    <name evidence="2" type="ORF">K504DRAFT_464026</name>
</gene>
<dbReference type="Pfam" id="PF07969">
    <property type="entry name" value="Amidohydro_3"/>
    <property type="match status" value="1"/>
</dbReference>
<dbReference type="InterPro" id="IPR011059">
    <property type="entry name" value="Metal-dep_hydrolase_composite"/>
</dbReference>
<feature type="domain" description="Amidohydrolase 3" evidence="1">
    <location>
        <begin position="58"/>
        <end position="541"/>
    </location>
</feature>
<dbReference type="InterPro" id="IPR013108">
    <property type="entry name" value="Amidohydro_3"/>
</dbReference>